<protein>
    <submittedName>
        <fullName evidence="2">Uncharacterized protein</fullName>
    </submittedName>
</protein>
<keyword evidence="3" id="KW-1185">Reference proteome</keyword>
<name>A0A821TEL6_9NEOP</name>
<evidence type="ECO:0000313" key="2">
    <source>
        <dbReference type="EMBL" id="CAF4873102.1"/>
    </source>
</evidence>
<evidence type="ECO:0000256" key="1">
    <source>
        <dbReference type="SAM" id="MobiDB-lite"/>
    </source>
</evidence>
<proteinExistence type="predicted"/>
<sequence length="475" mass="55176">MDSKLQPKLLITNIRAKLNATEEVSSLDLYEKRKRLRRLKHLTNRDSKEPKKNIIPAEEVENHIITPEKIIDEISNEFYTKKSDRNVIESGSEYEDDDIIDYEKIIKDFSSTTKNNFHDKKRFLENFQLTTFKDYKEREMDRQERSIKKDAIASAYISAGRIDCLTAENNCYERKRDESNDHTVPTFLEESGVMHPIKQTFLSRLKLTPVTRKARDGYEKIWQEVLKERKRREKPSGNSQTKQRKLEGDLNLGTNDQLKLLNEIKSQVNENNNLIKKRLDSHTEAGDSIKILAEKNFSVLNRLSKMADISVKIFSGQDTRKRDLTPGFDSENIQVTKPIANYTPIKVPNIYKTRVSETITSTEERKPQEMIDDGEKFRDASCQTSNNSWPGVETFIKNYKEYDTARKKEILDLNRCNTTLRVGSAYVTRNASRDSDRAKALVAERKHLAKEETAVRKSIKKLYSALENIRSHIKS</sequence>
<gene>
    <name evidence="2" type="ORF">PMACD_LOCUS8938</name>
</gene>
<accession>A0A821TEL6</accession>
<dbReference type="Proteomes" id="UP000663880">
    <property type="component" value="Unassembled WGS sequence"/>
</dbReference>
<dbReference type="OrthoDB" id="8744624at2759"/>
<evidence type="ECO:0000313" key="3">
    <source>
        <dbReference type="Proteomes" id="UP000663880"/>
    </source>
</evidence>
<comment type="caution">
    <text evidence="2">The sequence shown here is derived from an EMBL/GenBank/DDBJ whole genome shotgun (WGS) entry which is preliminary data.</text>
</comment>
<feature type="region of interest" description="Disordered" evidence="1">
    <location>
        <begin position="229"/>
        <end position="249"/>
    </location>
</feature>
<organism evidence="2 3">
    <name type="scientific">Pieris macdunnoughi</name>
    <dbReference type="NCBI Taxonomy" id="345717"/>
    <lineage>
        <taxon>Eukaryota</taxon>
        <taxon>Metazoa</taxon>
        <taxon>Ecdysozoa</taxon>
        <taxon>Arthropoda</taxon>
        <taxon>Hexapoda</taxon>
        <taxon>Insecta</taxon>
        <taxon>Pterygota</taxon>
        <taxon>Neoptera</taxon>
        <taxon>Endopterygota</taxon>
        <taxon>Lepidoptera</taxon>
        <taxon>Glossata</taxon>
        <taxon>Ditrysia</taxon>
        <taxon>Papilionoidea</taxon>
        <taxon>Pieridae</taxon>
        <taxon>Pierinae</taxon>
        <taxon>Pieris</taxon>
    </lineage>
</organism>
<dbReference type="AlphaFoldDB" id="A0A821TEL6"/>
<reference evidence="2" key="1">
    <citation type="submission" date="2021-02" db="EMBL/GenBank/DDBJ databases">
        <authorList>
            <person name="Steward A R."/>
        </authorList>
    </citation>
    <scope>NUCLEOTIDE SEQUENCE</scope>
</reference>
<dbReference type="EMBL" id="CAJOBZ010000024">
    <property type="protein sequence ID" value="CAF4873102.1"/>
    <property type="molecule type" value="Genomic_DNA"/>
</dbReference>